<dbReference type="RefSeq" id="WP_209735842.1">
    <property type="nucleotide sequence ID" value="NZ_CP072611.1"/>
</dbReference>
<keyword evidence="1" id="KW-1133">Transmembrane helix</keyword>
<feature type="transmembrane region" description="Helical" evidence="1">
    <location>
        <begin position="207"/>
        <end position="226"/>
    </location>
</feature>
<feature type="transmembrane region" description="Helical" evidence="1">
    <location>
        <begin position="21"/>
        <end position="46"/>
    </location>
</feature>
<proteinExistence type="predicted"/>
<organism evidence="2 3">
    <name type="scientific">Aureimonas populi</name>
    <dbReference type="NCBI Taxonomy" id="1701758"/>
    <lineage>
        <taxon>Bacteria</taxon>
        <taxon>Pseudomonadati</taxon>
        <taxon>Pseudomonadota</taxon>
        <taxon>Alphaproteobacteria</taxon>
        <taxon>Hyphomicrobiales</taxon>
        <taxon>Aurantimonadaceae</taxon>
        <taxon>Aureimonas</taxon>
    </lineage>
</organism>
<keyword evidence="2" id="KW-0282">Flagellum</keyword>
<evidence type="ECO:0000313" key="2">
    <source>
        <dbReference type="EMBL" id="MFD2236193.1"/>
    </source>
</evidence>
<reference evidence="3" key="1">
    <citation type="journal article" date="2019" name="Int. J. Syst. Evol. Microbiol.">
        <title>The Global Catalogue of Microorganisms (GCM) 10K type strain sequencing project: providing services to taxonomists for standard genome sequencing and annotation.</title>
        <authorList>
            <consortium name="The Broad Institute Genomics Platform"/>
            <consortium name="The Broad Institute Genome Sequencing Center for Infectious Disease"/>
            <person name="Wu L."/>
            <person name="Ma J."/>
        </authorList>
    </citation>
    <scope>NUCLEOTIDE SEQUENCE [LARGE SCALE GENOMIC DNA]</scope>
    <source>
        <strain evidence="3">ZS-35-S2</strain>
    </source>
</reference>
<keyword evidence="1" id="KW-0812">Transmembrane</keyword>
<evidence type="ECO:0000256" key="1">
    <source>
        <dbReference type="SAM" id="Phobius"/>
    </source>
</evidence>
<feature type="transmembrane region" description="Helical" evidence="1">
    <location>
        <begin position="148"/>
        <end position="172"/>
    </location>
</feature>
<evidence type="ECO:0000313" key="3">
    <source>
        <dbReference type="Proteomes" id="UP001597371"/>
    </source>
</evidence>
<dbReference type="EMBL" id="JBHUIJ010000002">
    <property type="protein sequence ID" value="MFD2236193.1"/>
    <property type="molecule type" value="Genomic_DNA"/>
</dbReference>
<sequence length="347" mass="36971">MQVMNTPKEETRKLEDAPEGLSSPLVYLWSMLVFLALAGFVALILGRPILSAFGTNPGLNGLIIGVLVVGTLLSLGQILRLRREVRWINAYRNDPAEAARVKPPVLLAAVQGLIGASRAPLALSTQSARSILDSLGTRLDETRDVARYLVGLLVFLGLLGTFWGLLSTIAAISTTIQTLDPGSSDAASVLGAVQSGLSAPLQGMGTAFSSSLFGLAGSMVLGFLDLQVGRAQNRFYTEFEDWLSSITDVGAALALPSPVALAPGASGVEEMRVLSDKLNRLVQDQAAGPRTSAAMASLADSIQGLVQHMRAEQQMLRDFVENQASEQRAMRSVLDRLSGTLAERERR</sequence>
<dbReference type="Proteomes" id="UP001597371">
    <property type="component" value="Unassembled WGS sequence"/>
</dbReference>
<feature type="transmembrane region" description="Helical" evidence="1">
    <location>
        <begin position="58"/>
        <end position="79"/>
    </location>
</feature>
<protein>
    <submittedName>
        <fullName evidence="2">Flagellar motor protein MotA</fullName>
    </submittedName>
</protein>
<accession>A0ABW5CHE3</accession>
<keyword evidence="2" id="KW-0966">Cell projection</keyword>
<comment type="caution">
    <text evidence="2">The sequence shown here is derived from an EMBL/GenBank/DDBJ whole genome shotgun (WGS) entry which is preliminary data.</text>
</comment>
<keyword evidence="3" id="KW-1185">Reference proteome</keyword>
<keyword evidence="1" id="KW-0472">Membrane</keyword>
<keyword evidence="2" id="KW-0969">Cilium</keyword>
<gene>
    <name evidence="2" type="ORF">ACFSKQ_01795</name>
</gene>
<name>A0ABW5CHE3_9HYPH</name>